<dbReference type="GeneID" id="38780331"/>
<keyword evidence="1" id="KW-0472">Membrane</keyword>
<dbReference type="InParanoid" id="A0A401GNU0"/>
<dbReference type="EMBL" id="BFAD01000005">
    <property type="protein sequence ID" value="GBE83414.1"/>
    <property type="molecule type" value="Genomic_DNA"/>
</dbReference>
<organism evidence="2 3">
    <name type="scientific">Sparassis crispa</name>
    <dbReference type="NCBI Taxonomy" id="139825"/>
    <lineage>
        <taxon>Eukaryota</taxon>
        <taxon>Fungi</taxon>
        <taxon>Dikarya</taxon>
        <taxon>Basidiomycota</taxon>
        <taxon>Agaricomycotina</taxon>
        <taxon>Agaricomycetes</taxon>
        <taxon>Polyporales</taxon>
        <taxon>Sparassidaceae</taxon>
        <taxon>Sparassis</taxon>
    </lineage>
</organism>
<evidence type="ECO:0000313" key="2">
    <source>
        <dbReference type="EMBL" id="GBE83414.1"/>
    </source>
</evidence>
<dbReference type="OrthoDB" id="3346544at2759"/>
<dbReference type="STRING" id="139825.A0A401GNU0"/>
<evidence type="ECO:0000256" key="1">
    <source>
        <dbReference type="SAM" id="Phobius"/>
    </source>
</evidence>
<reference evidence="2 3" key="1">
    <citation type="journal article" date="2018" name="Sci. Rep.">
        <title>Genome sequence of the cauliflower mushroom Sparassis crispa (Hanabiratake) and its association with beneficial usage.</title>
        <authorList>
            <person name="Kiyama R."/>
            <person name="Furutani Y."/>
            <person name="Kawaguchi K."/>
            <person name="Nakanishi T."/>
        </authorList>
    </citation>
    <scope>NUCLEOTIDE SEQUENCE [LARGE SCALE GENOMIC DNA]</scope>
</reference>
<protein>
    <submittedName>
        <fullName evidence="2">Uncharacterized protein</fullName>
    </submittedName>
</protein>
<keyword evidence="1" id="KW-1133">Transmembrane helix</keyword>
<evidence type="ECO:0000313" key="3">
    <source>
        <dbReference type="Proteomes" id="UP000287166"/>
    </source>
</evidence>
<dbReference type="RefSeq" id="XP_027614327.1">
    <property type="nucleotide sequence ID" value="XM_027758526.1"/>
</dbReference>
<keyword evidence="3" id="KW-1185">Reference proteome</keyword>
<sequence length="163" mass="18158">MYQVPLVSANLATVPVQSFFYGVFFLLFVTSTYNAQLSVSDMRSVWRNSMFSAGIEMFLRITGVRLFRFKCRIDEASDAGASPLTFYSDLAPKTKVVGLSLADVTLAVGDAALVIPQSLSTSSWNYHKRVAVVTLLIFATSLKDPHYGADRDVTIFRHVFGRW</sequence>
<proteinExistence type="predicted"/>
<name>A0A401GNU0_9APHY</name>
<comment type="caution">
    <text evidence="2">The sequence shown here is derived from an EMBL/GenBank/DDBJ whole genome shotgun (WGS) entry which is preliminary data.</text>
</comment>
<feature type="transmembrane region" description="Helical" evidence="1">
    <location>
        <begin position="20"/>
        <end position="39"/>
    </location>
</feature>
<keyword evidence="1" id="KW-0812">Transmembrane</keyword>
<dbReference type="Proteomes" id="UP000287166">
    <property type="component" value="Unassembled WGS sequence"/>
</dbReference>
<accession>A0A401GNU0</accession>
<dbReference type="AlphaFoldDB" id="A0A401GNU0"/>
<gene>
    <name evidence="2" type="ORF">SCP_0504620</name>
</gene>